<name>A0A2A6DY18_9BACL</name>
<dbReference type="Proteomes" id="UP000243688">
    <property type="component" value="Unassembled WGS sequence"/>
</dbReference>
<comment type="caution">
    <text evidence="1">The sequence shown here is derived from an EMBL/GenBank/DDBJ whole genome shotgun (WGS) entry which is preliminary data.</text>
</comment>
<evidence type="ECO:0008006" key="3">
    <source>
        <dbReference type="Google" id="ProtNLM"/>
    </source>
</evidence>
<gene>
    <name evidence="1" type="ORF">BLM47_12375</name>
</gene>
<protein>
    <recommendedName>
        <fullName evidence="3">Antitoxin VbhA domain-containing protein</fullName>
    </recommendedName>
</protein>
<evidence type="ECO:0000313" key="1">
    <source>
        <dbReference type="EMBL" id="PDO09466.1"/>
    </source>
</evidence>
<dbReference type="EMBL" id="MOXJ01000038">
    <property type="protein sequence ID" value="PDO09466.1"/>
    <property type="molecule type" value="Genomic_DNA"/>
</dbReference>
<dbReference type="AlphaFoldDB" id="A0A2A6DY18"/>
<organism evidence="1 2">
    <name type="scientific">Candidatus Reconcilbacillus cellulovorans</name>
    <dbReference type="NCBI Taxonomy" id="1906605"/>
    <lineage>
        <taxon>Bacteria</taxon>
        <taxon>Bacillati</taxon>
        <taxon>Bacillota</taxon>
        <taxon>Bacilli</taxon>
        <taxon>Bacillales</taxon>
        <taxon>Paenibacillaceae</taxon>
        <taxon>Candidatus Reconcilbacillus</taxon>
    </lineage>
</organism>
<proteinExistence type="predicted"/>
<evidence type="ECO:0000313" key="2">
    <source>
        <dbReference type="Proteomes" id="UP000243688"/>
    </source>
</evidence>
<accession>A0A2A6DY18</accession>
<reference evidence="1 2" key="1">
    <citation type="submission" date="2016-12" db="EMBL/GenBank/DDBJ databases">
        <title>Candidatus Reconcilibacillus cellulovorans genome.</title>
        <authorList>
            <person name="Kolinko S."/>
            <person name="Wu Y.-W."/>
            <person name="Tachea F."/>
            <person name="Denzel E."/>
            <person name="Hiras J."/>
            <person name="Baecker N."/>
            <person name="Chan L.J."/>
            <person name="Eichorst S.A."/>
            <person name="Frey D."/>
            <person name="Adams P.D."/>
            <person name="Pray T."/>
            <person name="Tanjore D."/>
            <person name="Petzold C.J."/>
            <person name="Gladden J.M."/>
            <person name="Simmons B.A."/>
            <person name="Singer S.W."/>
        </authorList>
    </citation>
    <scope>NUCLEOTIDE SEQUENCE [LARGE SCALE GENOMIC DNA]</scope>
    <source>
        <strain evidence="1">JTherm</strain>
    </source>
</reference>
<sequence length="66" mass="7546">MARGKRQPKVETVERALQALRQAKASLEIENMRLPDGAEQLIADRLLGRMSERDFLRRALELAGRD</sequence>